<dbReference type="PRINTS" id="PR01438">
    <property type="entry name" value="UNVRSLSTRESS"/>
</dbReference>
<accession>A0ABN1XWF1</accession>
<feature type="domain" description="UspA" evidence="2">
    <location>
        <begin position="58"/>
        <end position="109"/>
    </location>
</feature>
<dbReference type="Gene3D" id="3.40.50.12370">
    <property type="match status" value="1"/>
</dbReference>
<evidence type="ECO:0000256" key="1">
    <source>
        <dbReference type="ARBA" id="ARBA00008791"/>
    </source>
</evidence>
<gene>
    <name evidence="3" type="ORF">GCM10009613_34820</name>
</gene>
<comment type="similarity">
    <text evidence="1">Belongs to the universal stress protein A family.</text>
</comment>
<dbReference type="EMBL" id="BAAAJK010000014">
    <property type="protein sequence ID" value="GAA1391733.1"/>
    <property type="molecule type" value="Genomic_DNA"/>
</dbReference>
<dbReference type="Pfam" id="PF00582">
    <property type="entry name" value="Usp"/>
    <property type="match status" value="1"/>
</dbReference>
<comment type="caution">
    <text evidence="3">The sequence shown here is derived from an EMBL/GenBank/DDBJ whole genome shotgun (WGS) entry which is preliminary data.</text>
</comment>
<dbReference type="InterPro" id="IPR006016">
    <property type="entry name" value="UspA"/>
</dbReference>
<evidence type="ECO:0000259" key="2">
    <source>
        <dbReference type="Pfam" id="PF00582"/>
    </source>
</evidence>
<proteinExistence type="inferred from homology"/>
<keyword evidence="4" id="KW-1185">Reference proteome</keyword>
<organism evidence="3 4">
    <name type="scientific">Pseudonocardia kongjuensis</name>
    <dbReference type="NCBI Taxonomy" id="102227"/>
    <lineage>
        <taxon>Bacteria</taxon>
        <taxon>Bacillati</taxon>
        <taxon>Actinomycetota</taxon>
        <taxon>Actinomycetes</taxon>
        <taxon>Pseudonocardiales</taxon>
        <taxon>Pseudonocardiaceae</taxon>
        <taxon>Pseudonocardia</taxon>
    </lineage>
</organism>
<name>A0ABN1XWF1_9PSEU</name>
<dbReference type="SUPFAM" id="SSF52402">
    <property type="entry name" value="Adenine nucleotide alpha hydrolases-like"/>
    <property type="match status" value="1"/>
</dbReference>
<reference evidence="3 4" key="1">
    <citation type="journal article" date="2019" name="Int. J. Syst. Evol. Microbiol.">
        <title>The Global Catalogue of Microorganisms (GCM) 10K type strain sequencing project: providing services to taxonomists for standard genome sequencing and annotation.</title>
        <authorList>
            <consortium name="The Broad Institute Genomics Platform"/>
            <consortium name="The Broad Institute Genome Sequencing Center for Infectious Disease"/>
            <person name="Wu L."/>
            <person name="Ma J."/>
        </authorList>
    </citation>
    <scope>NUCLEOTIDE SEQUENCE [LARGE SCALE GENOMIC DNA]</scope>
    <source>
        <strain evidence="3 4">JCM 11896</strain>
    </source>
</reference>
<evidence type="ECO:0000313" key="3">
    <source>
        <dbReference type="EMBL" id="GAA1391733.1"/>
    </source>
</evidence>
<dbReference type="InterPro" id="IPR006015">
    <property type="entry name" value="Universal_stress_UspA"/>
</dbReference>
<dbReference type="CDD" id="cd00293">
    <property type="entry name" value="USP-like"/>
    <property type="match status" value="1"/>
</dbReference>
<sequence>MSVLVAVPAGPEGAAALQAGSAEATLLGTELVVLNLTLDPIGGGLPVIERDGPGDRDPVDAVLDEIERRGDVQRLVIGLRRRSPVSKAVLGSVSQRLLLRAPVPVLAVKAG</sequence>
<dbReference type="Proteomes" id="UP001501414">
    <property type="component" value="Unassembled WGS sequence"/>
</dbReference>
<protein>
    <recommendedName>
        <fullName evidence="2">UspA domain-containing protein</fullName>
    </recommendedName>
</protein>
<evidence type="ECO:0000313" key="4">
    <source>
        <dbReference type="Proteomes" id="UP001501414"/>
    </source>
</evidence>
<dbReference type="RefSeq" id="WP_344023684.1">
    <property type="nucleotide sequence ID" value="NZ_BAAAJK010000014.1"/>
</dbReference>